<dbReference type="RefSeq" id="WP_013622200.1">
    <property type="nucleotide sequence ID" value="NC_015167.1"/>
</dbReference>
<dbReference type="HOGENOM" id="CLU_007383_1_7_10"/>
<name>F0R9W2_CELLC</name>
<dbReference type="eggNOG" id="COG0451">
    <property type="taxonomic scope" value="Bacteria"/>
</dbReference>
<dbReference type="InterPro" id="IPR001509">
    <property type="entry name" value="Epimerase_deHydtase"/>
</dbReference>
<organism evidence="2 3">
    <name type="scientific">Cellulophaga lytica (strain ATCC 23178 / DSM 7489 / JCM 8516 / NBRC 14961 / NCIMB 1423 / VKM B-1433 / Cy l20)</name>
    <dbReference type="NCBI Taxonomy" id="867900"/>
    <lineage>
        <taxon>Bacteria</taxon>
        <taxon>Pseudomonadati</taxon>
        <taxon>Bacteroidota</taxon>
        <taxon>Flavobacteriia</taxon>
        <taxon>Flavobacteriales</taxon>
        <taxon>Flavobacteriaceae</taxon>
        <taxon>Cellulophaga</taxon>
    </lineage>
</organism>
<dbReference type="Proteomes" id="UP000007487">
    <property type="component" value="Chromosome"/>
</dbReference>
<dbReference type="InterPro" id="IPR036291">
    <property type="entry name" value="NAD(P)-bd_dom_sf"/>
</dbReference>
<dbReference type="SUPFAM" id="SSF51735">
    <property type="entry name" value="NAD(P)-binding Rossmann-fold domains"/>
    <property type="match status" value="1"/>
</dbReference>
<reference evidence="2 3" key="1">
    <citation type="journal article" date="2011" name="Stand. Genomic Sci.">
        <title>Complete genome sequence of Cellulophaga lytica type strain (LIM- 21).</title>
        <authorList>
            <person name="Pati A."/>
            <person name="Abt B."/>
            <person name="Teshima H."/>
            <person name="Nolan M."/>
            <person name="Lapidus A."/>
            <person name="Lucas S."/>
            <person name="Hammon N."/>
            <person name="Deshpande S."/>
            <person name="Cheng J.F."/>
            <person name="Tapia R."/>
            <person name="Han C."/>
            <person name="Goodwin L."/>
            <person name="Pitluck S."/>
            <person name="Liolios K."/>
            <person name="Pagani I."/>
            <person name="Mavromatis K."/>
            <person name="Ovchinikova G."/>
            <person name="Chen A."/>
            <person name="Palaniappan K."/>
            <person name="Land M."/>
            <person name="Hauser L."/>
            <person name="Jeffries C.D."/>
            <person name="Detter J.C."/>
            <person name="Brambilla E.M."/>
            <person name="Kannan K.P."/>
            <person name="Rohde M."/>
            <person name="Spring S."/>
            <person name="Goker M."/>
            <person name="Woyke T."/>
            <person name="Bristow J."/>
            <person name="Eisen J.A."/>
            <person name="Markowitz V."/>
            <person name="Hugenholtz P."/>
            <person name="Kyrpides N.C."/>
            <person name="Klenk H.P."/>
            <person name="Ivanova N."/>
        </authorList>
    </citation>
    <scope>NUCLEOTIDE SEQUENCE [LARGE SCALE GENOMIC DNA]</scope>
    <source>
        <strain evidence="3">ATCC 23178 / DSM 7489 / JCM 8516 / NBRC 14961 / NCIMB 1423 / VKM B-1433 / Cy l20</strain>
    </source>
</reference>
<evidence type="ECO:0000313" key="3">
    <source>
        <dbReference type="Proteomes" id="UP000007487"/>
    </source>
</evidence>
<proteinExistence type="predicted"/>
<dbReference type="Gene3D" id="3.90.25.10">
    <property type="entry name" value="UDP-galactose 4-epimerase, domain 1"/>
    <property type="match status" value="1"/>
</dbReference>
<dbReference type="EMBL" id="CP002534">
    <property type="protein sequence ID" value="ADY30457.1"/>
    <property type="molecule type" value="Genomic_DNA"/>
</dbReference>
<keyword evidence="2" id="KW-0413">Isomerase</keyword>
<dbReference type="AlphaFoldDB" id="F0R9W2"/>
<sequence>MNIKSLNLDSNLHILVTGGAGFIGSNICESLLANGNRVTCLDNFATGKKENISHLLKHKNFSLITGDIRNINDCKVACKSVDFILHQAALGSVPRSINDPITSNDVNVSGFLNMLVAARDAKVKRFVFAASSSTYGDSTDLPKIENVIGKPLSPYAITKYVNELYADVFSKTYGMETIGLRYFNVFGRKQDPNGAYAAVIPKFVMQFMSHKSPTINGDGSFSRDFTYIDNVIEMNVRALTTNNKKALNTIYNVAYGERTNLNELVNLLRDNLSEFDPKIKDIKIEYGATRQGDVPHSLASIEKAKNLLGYNPQFDIKKGLKEAVTWYWNNLK</sequence>
<dbReference type="EC" id="5.1.3.2" evidence="2"/>
<dbReference type="InterPro" id="IPR050177">
    <property type="entry name" value="Lipid_A_modif_metabolic_enz"/>
</dbReference>
<dbReference type="KEGG" id="cly:Celly_2640"/>
<keyword evidence="3" id="KW-1185">Reference proteome</keyword>
<accession>F0R9W2</accession>
<gene>
    <name evidence="2" type="ordered locus">Celly_2640</name>
</gene>
<evidence type="ECO:0000313" key="2">
    <source>
        <dbReference type="EMBL" id="ADY30457.1"/>
    </source>
</evidence>
<dbReference type="Pfam" id="PF01370">
    <property type="entry name" value="Epimerase"/>
    <property type="match status" value="1"/>
</dbReference>
<dbReference type="PANTHER" id="PTHR43245:SF13">
    <property type="entry name" value="UDP-D-APIOSE_UDP-D-XYLOSE SYNTHASE 2"/>
    <property type="match status" value="1"/>
</dbReference>
<dbReference type="PANTHER" id="PTHR43245">
    <property type="entry name" value="BIFUNCTIONAL POLYMYXIN RESISTANCE PROTEIN ARNA"/>
    <property type="match status" value="1"/>
</dbReference>
<dbReference type="CDD" id="cd05256">
    <property type="entry name" value="UDP_AE_SDR_e"/>
    <property type="match status" value="1"/>
</dbReference>
<dbReference type="GO" id="GO:0003978">
    <property type="term" value="F:UDP-glucose 4-epimerase activity"/>
    <property type="evidence" value="ECO:0007669"/>
    <property type="project" value="UniProtKB-EC"/>
</dbReference>
<dbReference type="PRINTS" id="PR01713">
    <property type="entry name" value="NUCEPIMERASE"/>
</dbReference>
<evidence type="ECO:0000259" key="1">
    <source>
        <dbReference type="Pfam" id="PF01370"/>
    </source>
</evidence>
<dbReference type="STRING" id="867900.Celly_2640"/>
<feature type="domain" description="NAD-dependent epimerase/dehydratase" evidence="1">
    <location>
        <begin position="14"/>
        <end position="254"/>
    </location>
</feature>
<protein>
    <submittedName>
        <fullName evidence="2">UDP-glucose 4-epimerase</fullName>
        <ecNumber evidence="2">5.1.3.2</ecNumber>
    </submittedName>
</protein>
<dbReference type="Gene3D" id="3.40.50.720">
    <property type="entry name" value="NAD(P)-binding Rossmann-like Domain"/>
    <property type="match status" value="1"/>
</dbReference>
<dbReference type="OrthoDB" id="9801785at2"/>